<dbReference type="PANTHER" id="PTHR16305:SF28">
    <property type="entry name" value="GUANYLATE CYCLASE DOMAIN-CONTAINING PROTEIN"/>
    <property type="match status" value="1"/>
</dbReference>
<dbReference type="Gene3D" id="3.40.50.300">
    <property type="entry name" value="P-loop containing nucleotide triphosphate hydrolases"/>
    <property type="match status" value="1"/>
</dbReference>
<dbReference type="Proteomes" id="UP000287519">
    <property type="component" value="Unassembled WGS sequence"/>
</dbReference>
<dbReference type="PROSITE" id="PS00622">
    <property type="entry name" value="HTH_LUXR_1"/>
    <property type="match status" value="1"/>
</dbReference>
<proteinExistence type="predicted"/>
<dbReference type="SMART" id="SM00382">
    <property type="entry name" value="AAA"/>
    <property type="match status" value="1"/>
</dbReference>
<dbReference type="GO" id="GO:0005737">
    <property type="term" value="C:cytoplasm"/>
    <property type="evidence" value="ECO:0007669"/>
    <property type="project" value="TreeGrafter"/>
</dbReference>
<organism evidence="5 6">
    <name type="scientific">Rhodococcus wratislaviensis</name>
    <name type="common">Tsukamurella wratislaviensis</name>
    <dbReference type="NCBI Taxonomy" id="44752"/>
    <lineage>
        <taxon>Bacteria</taxon>
        <taxon>Bacillati</taxon>
        <taxon>Actinomycetota</taxon>
        <taxon>Actinomycetes</taxon>
        <taxon>Mycobacteriales</taxon>
        <taxon>Nocardiaceae</taxon>
        <taxon>Rhodococcus</taxon>
    </lineage>
</organism>
<feature type="domain" description="HTH luxR-type" evidence="4">
    <location>
        <begin position="902"/>
        <end position="967"/>
    </location>
</feature>
<comment type="caution">
    <text evidence="5">The sequence shown here is derived from an EMBL/GenBank/DDBJ whole genome shotgun (WGS) entry which is preliminary data.</text>
</comment>
<dbReference type="CDD" id="cd06170">
    <property type="entry name" value="LuxR_C_like"/>
    <property type="match status" value="1"/>
</dbReference>
<evidence type="ECO:0000313" key="5">
    <source>
        <dbReference type="EMBL" id="GCE41505.1"/>
    </source>
</evidence>
<name>A0A402CD31_RHOWR</name>
<dbReference type="InterPro" id="IPR041664">
    <property type="entry name" value="AAA_16"/>
</dbReference>
<dbReference type="InterPro" id="IPR000792">
    <property type="entry name" value="Tscrpt_reg_LuxR_C"/>
</dbReference>
<keyword evidence="3" id="KW-0175">Coiled coil</keyword>
<gene>
    <name evidence="5" type="ORF">Rhow_005164</name>
</gene>
<dbReference type="SUPFAM" id="SSF52540">
    <property type="entry name" value="P-loop containing nucleoside triphosphate hydrolases"/>
    <property type="match status" value="1"/>
</dbReference>
<keyword evidence="6" id="KW-1185">Reference proteome</keyword>
<dbReference type="InterPro" id="IPR003593">
    <property type="entry name" value="AAA+_ATPase"/>
</dbReference>
<dbReference type="Gene3D" id="1.25.40.10">
    <property type="entry name" value="Tetratricopeptide repeat domain"/>
    <property type="match status" value="1"/>
</dbReference>
<evidence type="ECO:0000313" key="6">
    <source>
        <dbReference type="Proteomes" id="UP000287519"/>
    </source>
</evidence>
<dbReference type="SUPFAM" id="SSF48452">
    <property type="entry name" value="TPR-like"/>
    <property type="match status" value="1"/>
</dbReference>
<feature type="coiled-coil region" evidence="3">
    <location>
        <begin position="484"/>
        <end position="511"/>
    </location>
</feature>
<reference evidence="5 6" key="1">
    <citation type="submission" date="2018-11" db="EMBL/GenBank/DDBJ databases">
        <title>Microbial catabolism of amino acid.</title>
        <authorList>
            <person name="Hibi M."/>
            <person name="Ogawa J."/>
        </authorList>
    </citation>
    <scope>NUCLEOTIDE SEQUENCE [LARGE SCALE GENOMIC DNA]</scope>
    <source>
        <strain evidence="5 6">C31-06</strain>
    </source>
</reference>
<dbReference type="EMBL" id="BHYM01000045">
    <property type="protein sequence ID" value="GCE41505.1"/>
    <property type="molecule type" value="Genomic_DNA"/>
</dbReference>
<evidence type="ECO:0000259" key="4">
    <source>
        <dbReference type="PROSITE" id="PS50043"/>
    </source>
</evidence>
<dbReference type="Pfam" id="PF13191">
    <property type="entry name" value="AAA_16"/>
    <property type="match status" value="1"/>
</dbReference>
<evidence type="ECO:0000256" key="2">
    <source>
        <dbReference type="ARBA" id="ARBA00022840"/>
    </source>
</evidence>
<dbReference type="InterPro" id="IPR016032">
    <property type="entry name" value="Sig_transdc_resp-reg_C-effctor"/>
</dbReference>
<dbReference type="PROSITE" id="PS50043">
    <property type="entry name" value="HTH_LUXR_2"/>
    <property type="match status" value="1"/>
</dbReference>
<dbReference type="PRINTS" id="PR00038">
    <property type="entry name" value="HTHLUXR"/>
</dbReference>
<dbReference type="InterPro" id="IPR011990">
    <property type="entry name" value="TPR-like_helical_dom_sf"/>
</dbReference>
<dbReference type="InterPro" id="IPR036388">
    <property type="entry name" value="WH-like_DNA-bd_sf"/>
</dbReference>
<sequence>MKQRLVLDSGVQGQAARALPPAASTVSVQSRPRSSVAYGSGGCGHLDSRCCKRAIDSWSSSEPLLASRSDYSAARWDYLIDTATQLIHSFLVVAYWPLVGREAELRKFATLVIEKRGSVVLAGPAGVGKTRLAIECAELCERSGLAVLQVTATSASASLPFGALAPLLPDFEPEGSGRVDAKADLLRRTAASLLKRVAPRRLVFFVDDAHLLDDLSATLVHQLASTGAASVVATLRTGAPAPTPVVALWKDNLADRWDFGGLNPHAVGELLSAVLSGPADPSVVAELVERSQGNVLYLRELVIGALDSGTLCDDGGIWRLVGALVPSDRLSDLIGARLAGLTAEEMALLELVAVGEPLGAAELTELGEPLIAERLERKQILVSQTDGPRFTIGFAHPLYGEVVRKQMPGLRRRVLARSLADVVEEDGVRSDEDLLRVAHWRLEAGGGRPEQMMAAATIARWRYDFALAERLARVATAIGAGFEANLLVAQLASLQGRGEEAEQELAILAGQAEDDNQRGSVAISRIDNLAFYLGRPRESVRLAEEAEAALQDPAWRDQIQARRSAMVFAVEGCLAGAEVATPLLQRAEGKTLVWAAQVASFTMGRQGCIEAGLDAAARGYEAHLTVEEPLDWYPWTHLFFRCQVLSWSGRLQEARIMATEQYEKALAEHSTEAQAWFAWYYASVVAERGTVATCARHGREAVALFRDLGRPQFMAFVLPYLAMALALGGHTDEAADTLRTLDELDTSDYFMGVDPIQARAWTAVASGDLPKGRHLLEEAASVGEEIGDFVGRAAALHGLARLGHAREVQTALAREADRIEGDLIHARLAHVRALVRGDANELSVVASQFEAMSANLLAAEAAADAAVAWRRAGEPRRAKAAEQHARLLVDLCEGARTPALQSVEARAILSRAERDAAILAAAGHSNKEIANELCLSVRTVEGRLQRAYTRLGVSNRAEMAEALEAIRAADEVE</sequence>
<keyword evidence="1" id="KW-0547">Nucleotide-binding</keyword>
<dbReference type="GO" id="GO:0004016">
    <property type="term" value="F:adenylate cyclase activity"/>
    <property type="evidence" value="ECO:0007669"/>
    <property type="project" value="TreeGrafter"/>
</dbReference>
<evidence type="ECO:0000256" key="3">
    <source>
        <dbReference type="SAM" id="Coils"/>
    </source>
</evidence>
<dbReference type="InterPro" id="IPR027417">
    <property type="entry name" value="P-loop_NTPase"/>
</dbReference>
<protein>
    <submittedName>
        <fullName evidence="5">ATPase / transcriptional regulator, LuxR family</fullName>
    </submittedName>
</protein>
<keyword evidence="2" id="KW-0067">ATP-binding</keyword>
<accession>A0A402CD31</accession>
<dbReference type="GO" id="GO:0006355">
    <property type="term" value="P:regulation of DNA-templated transcription"/>
    <property type="evidence" value="ECO:0007669"/>
    <property type="project" value="InterPro"/>
</dbReference>
<evidence type="ECO:0000256" key="1">
    <source>
        <dbReference type="ARBA" id="ARBA00022741"/>
    </source>
</evidence>
<dbReference type="GO" id="GO:0005524">
    <property type="term" value="F:ATP binding"/>
    <property type="evidence" value="ECO:0007669"/>
    <property type="project" value="UniProtKB-KW"/>
</dbReference>
<dbReference type="AlphaFoldDB" id="A0A402CD31"/>
<dbReference type="SUPFAM" id="SSF46894">
    <property type="entry name" value="C-terminal effector domain of the bipartite response regulators"/>
    <property type="match status" value="1"/>
</dbReference>
<dbReference type="SMART" id="SM00421">
    <property type="entry name" value="HTH_LUXR"/>
    <property type="match status" value="1"/>
</dbReference>
<dbReference type="Pfam" id="PF00196">
    <property type="entry name" value="GerE"/>
    <property type="match status" value="1"/>
</dbReference>
<dbReference type="Gene3D" id="1.10.10.10">
    <property type="entry name" value="Winged helix-like DNA-binding domain superfamily/Winged helix DNA-binding domain"/>
    <property type="match status" value="1"/>
</dbReference>
<dbReference type="GO" id="GO:0003677">
    <property type="term" value="F:DNA binding"/>
    <property type="evidence" value="ECO:0007669"/>
    <property type="project" value="InterPro"/>
</dbReference>
<dbReference type="PANTHER" id="PTHR16305">
    <property type="entry name" value="TESTICULAR SOLUBLE ADENYLYL CYCLASE"/>
    <property type="match status" value="1"/>
</dbReference>